<evidence type="ECO:0000256" key="7">
    <source>
        <dbReference type="SAM" id="Phobius"/>
    </source>
</evidence>
<feature type="region of interest" description="Disordered" evidence="6">
    <location>
        <begin position="215"/>
        <end position="248"/>
    </location>
</feature>
<comment type="subcellular location">
    <subcellularLocation>
        <location evidence="1">Membrane</location>
        <topology evidence="1">Multi-pass membrane protein</topology>
    </subcellularLocation>
</comment>
<evidence type="ECO:0000256" key="3">
    <source>
        <dbReference type="ARBA" id="ARBA00022692"/>
    </source>
</evidence>
<feature type="transmembrane region" description="Helical" evidence="7">
    <location>
        <begin position="91"/>
        <end position="117"/>
    </location>
</feature>
<dbReference type="PANTHER" id="PTHR31258">
    <property type="entry name" value="KERATINOCYTE-ASSOCIATED PROTEIN 3"/>
    <property type="match status" value="1"/>
</dbReference>
<feature type="transmembrane region" description="Helical" evidence="7">
    <location>
        <begin position="21"/>
        <end position="39"/>
    </location>
</feature>
<dbReference type="CTD" id="393318"/>
<dbReference type="GeneTree" id="ENSGT00390000004700"/>
<sequence length="248" mass="26870">MGLCCRSLKDEKILMKMGLGLVLAGHLNFLLGALVQGAVLRDVKVSSQFATIEYAISNIIALVAGLTAIIGGISAIVLSKNMKNQPLKWSLLVMSILAFFFGSASAVSVTVSMVTAISNSGMSLLTQCNLPGNISAYNSYRVTNECPFDPTRIYGTTLILWVLLIVMSMVEMVFSGRCFVASTAFLRLPCPWRKRAVNASRVRFRIPESVPASPVTVQHIDGPEEGEPSEEHELLDAATSPKQTSDWL</sequence>
<dbReference type="Pfam" id="PF12304">
    <property type="entry name" value="BCLP"/>
    <property type="match status" value="1"/>
</dbReference>
<evidence type="ECO:0000313" key="8">
    <source>
        <dbReference type="Ensembl" id="ENSPNAP00000078960.1"/>
    </source>
</evidence>
<evidence type="ECO:0000313" key="9">
    <source>
        <dbReference type="Proteomes" id="UP001501920"/>
    </source>
</evidence>
<dbReference type="GeneID" id="108433317"/>
<comment type="similarity">
    <text evidence="2">Belongs to the TMEM54 family.</text>
</comment>
<name>A0AAR2LQW2_PYGNA</name>
<feature type="transmembrane region" description="Helical" evidence="7">
    <location>
        <begin position="59"/>
        <end position="79"/>
    </location>
</feature>
<dbReference type="Ensembl" id="ENSPNAT00000086320.1">
    <property type="protein sequence ID" value="ENSPNAP00000078960.1"/>
    <property type="gene ID" value="ENSPNAG00000032507.1"/>
</dbReference>
<evidence type="ECO:0000256" key="4">
    <source>
        <dbReference type="ARBA" id="ARBA00022989"/>
    </source>
</evidence>
<dbReference type="AlphaFoldDB" id="A0AAR2LQW2"/>
<dbReference type="PANTHER" id="PTHR31258:SF5">
    <property type="entry name" value="TMEM54 PROTEIN-RELATED"/>
    <property type="match status" value="1"/>
</dbReference>
<proteinExistence type="inferred from homology"/>
<keyword evidence="3 7" id="KW-0812">Transmembrane</keyword>
<reference evidence="8 9" key="1">
    <citation type="submission" date="2020-10" db="EMBL/GenBank/DDBJ databases">
        <title>Pygocentrus nattereri (red-bellied piranha) genome, fPygNat1, primary haplotype.</title>
        <authorList>
            <person name="Myers G."/>
            <person name="Meyer A."/>
            <person name="Karagic N."/>
            <person name="Pippel M."/>
            <person name="Winkler S."/>
            <person name="Tracey A."/>
            <person name="Wood J."/>
            <person name="Formenti G."/>
            <person name="Howe K."/>
            <person name="Fedrigo O."/>
            <person name="Jarvis E.D."/>
        </authorList>
    </citation>
    <scope>NUCLEOTIDE SEQUENCE [LARGE SCALE GENOMIC DNA]</scope>
</reference>
<evidence type="ECO:0000256" key="1">
    <source>
        <dbReference type="ARBA" id="ARBA00004141"/>
    </source>
</evidence>
<keyword evidence="4 7" id="KW-1133">Transmembrane helix</keyword>
<dbReference type="GO" id="GO:0016020">
    <property type="term" value="C:membrane"/>
    <property type="evidence" value="ECO:0007669"/>
    <property type="project" value="UniProtKB-SubCell"/>
</dbReference>
<organism evidence="8 9">
    <name type="scientific">Pygocentrus nattereri</name>
    <name type="common">Red-bellied piranha</name>
    <dbReference type="NCBI Taxonomy" id="42514"/>
    <lineage>
        <taxon>Eukaryota</taxon>
        <taxon>Metazoa</taxon>
        <taxon>Chordata</taxon>
        <taxon>Craniata</taxon>
        <taxon>Vertebrata</taxon>
        <taxon>Euteleostomi</taxon>
        <taxon>Actinopterygii</taxon>
        <taxon>Neopterygii</taxon>
        <taxon>Teleostei</taxon>
        <taxon>Ostariophysi</taxon>
        <taxon>Characiformes</taxon>
        <taxon>Characoidei</taxon>
        <taxon>Pygocentrus</taxon>
    </lineage>
</organism>
<evidence type="ECO:0000256" key="6">
    <source>
        <dbReference type="SAM" id="MobiDB-lite"/>
    </source>
</evidence>
<evidence type="ECO:0000256" key="2">
    <source>
        <dbReference type="ARBA" id="ARBA00011030"/>
    </source>
</evidence>
<dbReference type="Proteomes" id="UP001501920">
    <property type="component" value="Chromosome 10"/>
</dbReference>
<reference evidence="8" key="2">
    <citation type="submission" date="2025-08" db="UniProtKB">
        <authorList>
            <consortium name="Ensembl"/>
        </authorList>
    </citation>
    <scope>IDENTIFICATION</scope>
</reference>
<accession>A0AAR2LQW2</accession>
<evidence type="ECO:0008006" key="10">
    <source>
        <dbReference type="Google" id="ProtNLM"/>
    </source>
</evidence>
<keyword evidence="5 7" id="KW-0472">Membrane</keyword>
<protein>
    <recommendedName>
        <fullName evidence="10">Transmembrane protein 54a</fullName>
    </recommendedName>
</protein>
<dbReference type="RefSeq" id="XP_017563283.1">
    <property type="nucleotide sequence ID" value="XM_017707794.2"/>
</dbReference>
<keyword evidence="9" id="KW-1185">Reference proteome</keyword>
<feature type="transmembrane region" description="Helical" evidence="7">
    <location>
        <begin position="158"/>
        <end position="186"/>
    </location>
</feature>
<reference evidence="8" key="3">
    <citation type="submission" date="2025-09" db="UniProtKB">
        <authorList>
            <consortium name="Ensembl"/>
        </authorList>
    </citation>
    <scope>IDENTIFICATION</scope>
</reference>
<dbReference type="InterPro" id="IPR020977">
    <property type="entry name" value="Beta-casein-like"/>
</dbReference>
<evidence type="ECO:0000256" key="5">
    <source>
        <dbReference type="ARBA" id="ARBA00023136"/>
    </source>
</evidence>